<dbReference type="PANTHER" id="PTHR23416:SF23">
    <property type="entry name" value="ACETYLTRANSFERASE C18B11.09C-RELATED"/>
    <property type="match status" value="1"/>
</dbReference>
<keyword evidence="2 3" id="KW-0808">Transferase</keyword>
<dbReference type="PANTHER" id="PTHR23416">
    <property type="entry name" value="SIALIC ACID SYNTHASE-RELATED"/>
    <property type="match status" value="1"/>
</dbReference>
<evidence type="ECO:0000313" key="3">
    <source>
        <dbReference type="EMBL" id="QMT84037.1"/>
    </source>
</evidence>
<dbReference type="InterPro" id="IPR051159">
    <property type="entry name" value="Hexapeptide_acetyltransf"/>
</dbReference>
<organism evidence="3 4">
    <name type="scientific">Companilactobacillus pabuli</name>
    <dbReference type="NCBI Taxonomy" id="2714036"/>
    <lineage>
        <taxon>Bacteria</taxon>
        <taxon>Bacillati</taxon>
        <taxon>Bacillota</taxon>
        <taxon>Bacilli</taxon>
        <taxon>Lactobacillales</taxon>
        <taxon>Lactobacillaceae</taxon>
        <taxon>Companilactobacillus</taxon>
    </lineage>
</organism>
<dbReference type="SUPFAM" id="SSF51161">
    <property type="entry name" value="Trimeric LpxA-like enzymes"/>
    <property type="match status" value="1"/>
</dbReference>
<dbReference type="Pfam" id="PF00132">
    <property type="entry name" value="Hexapep"/>
    <property type="match status" value="1"/>
</dbReference>
<proteinExistence type="inferred from homology"/>
<dbReference type="AlphaFoldDB" id="A0A7L7KW89"/>
<dbReference type="Gene3D" id="2.160.10.10">
    <property type="entry name" value="Hexapeptide repeat proteins"/>
    <property type="match status" value="1"/>
</dbReference>
<evidence type="ECO:0000256" key="1">
    <source>
        <dbReference type="ARBA" id="ARBA00007274"/>
    </source>
</evidence>
<name>A0A7L7KW89_9LACO</name>
<dbReference type="Proteomes" id="UP000514410">
    <property type="component" value="Chromosome"/>
</dbReference>
<sequence length="168" mass="18610">MTCQSELFNVDERLVEQNQRLLQHLNTSRVCSQESNQLLSEILGYQLDSTDEIRLPFHTDYGRNIKFGKNIFINCDVTMVDIGKIIIEDYVIIGPNTTLLTTNYQTKNKAPIVIKQKANIGANVTIMPGVTIGKEAVVLAGSVVTKNVLANTVVMGNPAQEVKKGEVF</sequence>
<comment type="similarity">
    <text evidence="1">Belongs to the transferase hexapeptide repeat family.</text>
</comment>
<dbReference type="InterPro" id="IPR011004">
    <property type="entry name" value="Trimer_LpxA-like_sf"/>
</dbReference>
<gene>
    <name evidence="3" type="ORF">G6534_05105</name>
</gene>
<protein>
    <submittedName>
        <fullName evidence="3">Sugar O-acetyltransferase</fullName>
    </submittedName>
</protein>
<evidence type="ECO:0000313" key="4">
    <source>
        <dbReference type="Proteomes" id="UP000514410"/>
    </source>
</evidence>
<dbReference type="KEGG" id="cpab:G6534_05105"/>
<dbReference type="InterPro" id="IPR001451">
    <property type="entry name" value="Hexapep"/>
</dbReference>
<dbReference type="RefSeq" id="WP_182083217.1">
    <property type="nucleotide sequence ID" value="NZ_CP049366.1"/>
</dbReference>
<dbReference type="EMBL" id="CP049366">
    <property type="protein sequence ID" value="QMT84037.1"/>
    <property type="molecule type" value="Genomic_DNA"/>
</dbReference>
<keyword evidence="4" id="KW-1185">Reference proteome</keyword>
<accession>A0A7L7KW89</accession>
<evidence type="ECO:0000256" key="2">
    <source>
        <dbReference type="ARBA" id="ARBA00022679"/>
    </source>
</evidence>
<dbReference type="GO" id="GO:0008374">
    <property type="term" value="F:O-acyltransferase activity"/>
    <property type="evidence" value="ECO:0007669"/>
    <property type="project" value="TreeGrafter"/>
</dbReference>
<reference evidence="3 4" key="1">
    <citation type="submission" date="2020-02" db="EMBL/GenBank/DDBJ databases">
        <title>Complete Genome Sequence of Lactobacillus sp. NFFJ11 Isolated from animal feed.</title>
        <authorList>
            <person name="Jung J.Y."/>
        </authorList>
    </citation>
    <scope>NUCLEOTIDE SEQUENCE [LARGE SCALE GENOMIC DNA]</scope>
    <source>
        <strain evidence="3 4">NFFJ11</strain>
    </source>
</reference>